<comment type="caution">
    <text evidence="1">The sequence shown here is derived from an EMBL/GenBank/DDBJ whole genome shotgun (WGS) entry which is preliminary data.</text>
</comment>
<accession>A0ACC6UZP6</accession>
<dbReference type="EMBL" id="JZWT02000005">
    <property type="protein sequence ID" value="MFB6490132.1"/>
    <property type="molecule type" value="Genomic_DNA"/>
</dbReference>
<proteinExistence type="predicted"/>
<gene>
    <name evidence="1" type="ORF">TU35_002605</name>
</gene>
<organism evidence="1 2">
    <name type="scientific">Thermoproteus sp. AZ2</name>
    <dbReference type="NCBI Taxonomy" id="1609232"/>
    <lineage>
        <taxon>Archaea</taxon>
        <taxon>Thermoproteota</taxon>
        <taxon>Thermoprotei</taxon>
        <taxon>Thermoproteales</taxon>
        <taxon>Thermoproteaceae</taxon>
        <taxon>Thermoproteus</taxon>
    </lineage>
</organism>
<dbReference type="Proteomes" id="UP000033636">
    <property type="component" value="Unassembled WGS sequence"/>
</dbReference>
<protein>
    <submittedName>
        <fullName evidence="1">PFL family protein</fullName>
    </submittedName>
</protein>
<evidence type="ECO:0000313" key="2">
    <source>
        <dbReference type="Proteomes" id="UP000033636"/>
    </source>
</evidence>
<reference evidence="1" key="1">
    <citation type="submission" date="2024-07" db="EMBL/GenBank/DDBJ databases">
        <title>Metagenome and Metagenome-Assembled Genomes of Archaea from a hot spring from the geothermal field of Los Azufres, Mexico.</title>
        <authorList>
            <person name="Marin-Paredes R."/>
            <person name="Martinez-Romero E."/>
            <person name="Servin-Garciduenas L.E."/>
        </authorList>
    </citation>
    <scope>NUCLEOTIDE SEQUENCE</scope>
</reference>
<sequence>MRLFSPEEIGEVLEMILFRELDIRAVTLSVNTLPAIRGDAESSARALRALLAPLLERFRPAVDKVASKLGVRIVTARLAVSPMSIMLEPLGRAEDGVELAKELDELAESYGVDLVGGYSAFVHAGESRGDRALLESLPDALNSTRRVAGFVNAASTATGINVDAVYKSAKALKAMRPDAAARFAVMANAPEDVPFMPGAYHGLGMPDAVVNVAVSGPGVIEAVVRSLGNADLRALHDAIKRAAFKITRLGELVGREVAKELGAPFGAVDLSVAPSPKVGDSVAGILEAIGLPRAGSQGSVLALYLFVDAVKKGGAMASSTIGGLSGAFIPVSEDALMAEAAREGALTFDALKAMSAVCNTGIDMAGIPGDAPEEAVAALMADVMAIAVSLNKPLGVRLVPIPGGKPGDVYELGGLYGRVVVMDLGKYLSAPVVKRGGVAPPGVERLKMG</sequence>
<evidence type="ECO:0000313" key="1">
    <source>
        <dbReference type="EMBL" id="MFB6490132.1"/>
    </source>
</evidence>
<name>A0ACC6UZP6_9CREN</name>